<sequence>MLQNVSMKRTKVLGFIFLSLIVFACSTSDNGGGTSEVEDNFNRSAMLVNWADNIIIPAHNAFNIEVAAMVQASTVFTESPSEVNLQSLRSAWKNAYLAFQSVSMFEIGKAEELNFRNRLNVYPTDVQKIEENVASNTYNFSLPSNIAIQGFPAIDYMINGLAETDAEIVAYYNSDATTGYNGYLNKLTTTILELSTTVLNDWEGSYRNSFVAATSSSATGSVDKLVNDFLFYYEKSLRAGKIGIPAGVFSADPLPEKVEAFYSKEIGKDLLLAAITASKDFFNGKSFTSTTEGESLKSYLDFLNTIKNGDDLSALINNQFNVSKSKAEELLNDLALQVTTDNSKMTATYDELQRNVILLKVDMLQALSINVDFVDADGD</sequence>
<dbReference type="InterPro" id="IPR038352">
    <property type="entry name" value="Imelysin_sf"/>
</dbReference>
<name>A0A1W2AJG9_9FLAO</name>
<reference evidence="5 6" key="1">
    <citation type="submission" date="2017-04" db="EMBL/GenBank/DDBJ databases">
        <authorList>
            <person name="Afonso C.L."/>
            <person name="Miller P.J."/>
            <person name="Scott M.A."/>
            <person name="Spackman E."/>
            <person name="Goraichik I."/>
            <person name="Dimitrov K.M."/>
            <person name="Suarez D.L."/>
            <person name="Swayne D.E."/>
        </authorList>
    </citation>
    <scope>NUCLEOTIDE SEQUENCE [LARGE SCALE GENOMIC DNA]</scope>
    <source>
        <strain evidence="5 6">DSM 21164</strain>
    </source>
</reference>
<gene>
    <name evidence="5" type="ORF">SAMN05660703_1987</name>
</gene>
<organism evidence="5 6">
    <name type="scientific">Cellulophaga tyrosinoxydans</name>
    <dbReference type="NCBI Taxonomy" id="504486"/>
    <lineage>
        <taxon>Bacteria</taxon>
        <taxon>Pseudomonadati</taxon>
        <taxon>Bacteroidota</taxon>
        <taxon>Flavobacteriia</taxon>
        <taxon>Flavobacteriales</taxon>
        <taxon>Flavobacteriaceae</taxon>
        <taxon>Cellulophaga</taxon>
    </lineage>
</organism>
<dbReference type="InterPro" id="IPR018976">
    <property type="entry name" value="Imelysin-like"/>
</dbReference>
<proteinExistence type="predicted"/>
<evidence type="ECO:0000256" key="1">
    <source>
        <dbReference type="ARBA" id="ARBA00004196"/>
    </source>
</evidence>
<evidence type="ECO:0000313" key="6">
    <source>
        <dbReference type="Proteomes" id="UP000192360"/>
    </source>
</evidence>
<dbReference type="Proteomes" id="UP000192360">
    <property type="component" value="Unassembled WGS sequence"/>
</dbReference>
<evidence type="ECO:0000259" key="4">
    <source>
        <dbReference type="Pfam" id="PF09375"/>
    </source>
</evidence>
<dbReference type="Gene3D" id="1.20.1420.20">
    <property type="entry name" value="M75 peptidase, HXXE motif"/>
    <property type="match status" value="1"/>
</dbReference>
<dbReference type="EMBL" id="FWXO01000003">
    <property type="protein sequence ID" value="SMC60845.1"/>
    <property type="molecule type" value="Genomic_DNA"/>
</dbReference>
<evidence type="ECO:0000313" key="5">
    <source>
        <dbReference type="EMBL" id="SMC60845.1"/>
    </source>
</evidence>
<protein>
    <submittedName>
        <fullName evidence="5">Imelysin</fullName>
    </submittedName>
</protein>
<comment type="subcellular location">
    <subcellularLocation>
        <location evidence="1">Cell envelope</location>
    </subcellularLocation>
</comment>
<keyword evidence="6" id="KW-1185">Reference proteome</keyword>
<dbReference type="STRING" id="504486.SAMN05660703_1987"/>
<accession>A0A1W2AJG9</accession>
<feature type="chain" id="PRO_5012167422" evidence="3">
    <location>
        <begin position="25"/>
        <end position="379"/>
    </location>
</feature>
<feature type="signal peptide" evidence="3">
    <location>
        <begin position="1"/>
        <end position="24"/>
    </location>
</feature>
<dbReference type="GO" id="GO:0030313">
    <property type="term" value="C:cell envelope"/>
    <property type="evidence" value="ECO:0007669"/>
    <property type="project" value="UniProtKB-SubCell"/>
</dbReference>
<dbReference type="AlphaFoldDB" id="A0A1W2AJG9"/>
<dbReference type="CDD" id="cd14659">
    <property type="entry name" value="Imelysin-like_IPPA"/>
    <property type="match status" value="1"/>
</dbReference>
<dbReference type="Pfam" id="PF09375">
    <property type="entry name" value="Peptidase_M75"/>
    <property type="match status" value="1"/>
</dbReference>
<evidence type="ECO:0000256" key="2">
    <source>
        <dbReference type="ARBA" id="ARBA00022729"/>
    </source>
</evidence>
<feature type="domain" description="Imelysin-like" evidence="4">
    <location>
        <begin position="55"/>
        <end position="352"/>
    </location>
</feature>
<keyword evidence="2 3" id="KW-0732">Signal</keyword>
<dbReference type="InterPro" id="IPR034984">
    <property type="entry name" value="Imelysin-like_IPPA"/>
</dbReference>
<evidence type="ECO:0000256" key="3">
    <source>
        <dbReference type="SAM" id="SignalP"/>
    </source>
</evidence>